<dbReference type="EMBL" id="QJKH01000001">
    <property type="protein sequence ID" value="PXX81688.1"/>
    <property type="molecule type" value="Genomic_DNA"/>
</dbReference>
<dbReference type="Proteomes" id="UP000247612">
    <property type="component" value="Unassembled WGS sequence"/>
</dbReference>
<dbReference type="InterPro" id="IPR039422">
    <property type="entry name" value="MarR/SlyA-like"/>
</dbReference>
<dbReference type="OrthoDB" id="2297442at2"/>
<dbReference type="SUPFAM" id="SSF46785">
    <property type="entry name" value="Winged helix' DNA-binding domain"/>
    <property type="match status" value="1"/>
</dbReference>
<feature type="domain" description="HTH marR-type" evidence="1">
    <location>
        <begin position="7"/>
        <end position="148"/>
    </location>
</feature>
<protein>
    <submittedName>
        <fullName evidence="2 3">MarR family transcriptional regulator</fullName>
    </submittedName>
</protein>
<evidence type="ECO:0000313" key="2">
    <source>
        <dbReference type="EMBL" id="MDY5166882.1"/>
    </source>
</evidence>
<evidence type="ECO:0000313" key="3">
    <source>
        <dbReference type="EMBL" id="PXX81688.1"/>
    </source>
</evidence>
<keyword evidence="3" id="KW-0238">DNA-binding</keyword>
<name>A0A2V2ET54_9FIRM</name>
<dbReference type="InterPro" id="IPR011991">
    <property type="entry name" value="ArsR-like_HTH"/>
</dbReference>
<dbReference type="GO" id="GO:0003700">
    <property type="term" value="F:DNA-binding transcription factor activity"/>
    <property type="evidence" value="ECO:0007669"/>
    <property type="project" value="InterPro"/>
</dbReference>
<dbReference type="GeneID" id="94441697"/>
<dbReference type="AlphaFoldDB" id="A0A2V2ET54"/>
<reference evidence="2" key="2">
    <citation type="submission" date="2022-03" db="EMBL/GenBank/DDBJ databases">
        <title>First case of bacteraemia caused by Dielma fastidiosa in a patient hospitalised with diverticulitis.</title>
        <authorList>
            <person name="Forman-Ankjaer B."/>
            <person name="Hvid-Jensen F."/>
            <person name="Kobel C.M."/>
            <person name="Greve T."/>
        </authorList>
    </citation>
    <scope>NUCLEOTIDE SEQUENCE</scope>
    <source>
        <strain evidence="2">AUH_DF_2021</strain>
    </source>
</reference>
<dbReference type="GO" id="GO:0003677">
    <property type="term" value="F:DNA binding"/>
    <property type="evidence" value="ECO:0007669"/>
    <property type="project" value="UniProtKB-KW"/>
</dbReference>
<dbReference type="PANTHER" id="PTHR33164:SF43">
    <property type="entry name" value="HTH-TYPE TRANSCRIPTIONAL REPRESSOR YETL"/>
    <property type="match status" value="1"/>
</dbReference>
<evidence type="ECO:0000313" key="4">
    <source>
        <dbReference type="Proteomes" id="UP000247612"/>
    </source>
</evidence>
<dbReference type="Gene3D" id="1.10.10.10">
    <property type="entry name" value="Winged helix-like DNA-binding domain superfamily/Winged helix DNA-binding domain"/>
    <property type="match status" value="1"/>
</dbReference>
<comment type="caution">
    <text evidence="3">The sequence shown here is derived from an EMBL/GenBank/DDBJ whole genome shotgun (WGS) entry which is preliminary data.</text>
</comment>
<dbReference type="RefSeq" id="WP_022936605.1">
    <property type="nucleotide sequence ID" value="NZ_BAABZA010000001.1"/>
</dbReference>
<accession>A0A2V2ET54</accession>
<dbReference type="STRING" id="1034346.GCA_000313565_00296"/>
<dbReference type="GO" id="GO:0006950">
    <property type="term" value="P:response to stress"/>
    <property type="evidence" value="ECO:0007669"/>
    <property type="project" value="TreeGrafter"/>
</dbReference>
<sequence length="162" mass="18617">MEENKLQKELFKSIMRVNKAMGKRHSALGDLPQGTFVLLHTILENGHQLEFITDEEMIGMTVSDLSEILLVSRPAISRMINELERKGFIQRVSTCSDRRLVYVCIAPLGKEALQAAWHRAYEGLNALIEKMGEQDIKELIRILNKLHTVVYELANDERLERN</sequence>
<keyword evidence="4" id="KW-1185">Reference proteome</keyword>
<dbReference type="SMART" id="SM00347">
    <property type="entry name" value="HTH_MARR"/>
    <property type="match status" value="1"/>
</dbReference>
<dbReference type="EMBL" id="JALDAW010000008">
    <property type="protein sequence ID" value="MDY5166882.1"/>
    <property type="molecule type" value="Genomic_DNA"/>
</dbReference>
<dbReference type="Pfam" id="PF01047">
    <property type="entry name" value="MarR"/>
    <property type="match status" value="1"/>
</dbReference>
<evidence type="ECO:0000259" key="1">
    <source>
        <dbReference type="PROSITE" id="PS50995"/>
    </source>
</evidence>
<organism evidence="3 4">
    <name type="scientific">Dielma fastidiosa</name>
    <dbReference type="NCBI Taxonomy" id="1034346"/>
    <lineage>
        <taxon>Bacteria</taxon>
        <taxon>Bacillati</taxon>
        <taxon>Bacillota</taxon>
        <taxon>Erysipelotrichia</taxon>
        <taxon>Erysipelotrichales</taxon>
        <taxon>Erysipelotrichaceae</taxon>
        <taxon>Dielma</taxon>
    </lineage>
</organism>
<dbReference type="InterPro" id="IPR036388">
    <property type="entry name" value="WH-like_DNA-bd_sf"/>
</dbReference>
<dbReference type="Proteomes" id="UP001276902">
    <property type="component" value="Unassembled WGS sequence"/>
</dbReference>
<proteinExistence type="predicted"/>
<gene>
    <name evidence="3" type="ORF">DES51_101300</name>
    <name evidence="2" type="ORF">MQE39_01925</name>
</gene>
<dbReference type="CDD" id="cd00090">
    <property type="entry name" value="HTH_ARSR"/>
    <property type="match status" value="1"/>
</dbReference>
<dbReference type="InterPro" id="IPR036390">
    <property type="entry name" value="WH_DNA-bd_sf"/>
</dbReference>
<dbReference type="InterPro" id="IPR000835">
    <property type="entry name" value="HTH_MarR-typ"/>
</dbReference>
<dbReference type="PROSITE" id="PS50995">
    <property type="entry name" value="HTH_MARR_2"/>
    <property type="match status" value="1"/>
</dbReference>
<dbReference type="PANTHER" id="PTHR33164">
    <property type="entry name" value="TRANSCRIPTIONAL REGULATOR, MARR FAMILY"/>
    <property type="match status" value="1"/>
</dbReference>
<dbReference type="PRINTS" id="PR00598">
    <property type="entry name" value="HTHMARR"/>
</dbReference>
<reference evidence="3 4" key="1">
    <citation type="submission" date="2018-05" db="EMBL/GenBank/DDBJ databases">
        <title>Genomic Encyclopedia of Type Strains, Phase IV (KMG-IV): sequencing the most valuable type-strain genomes for metagenomic binning, comparative biology and taxonomic classification.</title>
        <authorList>
            <person name="Goeker M."/>
        </authorList>
    </citation>
    <scope>NUCLEOTIDE SEQUENCE [LARGE SCALE GENOMIC DNA]</scope>
    <source>
        <strain evidence="3 4">JC118</strain>
    </source>
</reference>